<dbReference type="InterPro" id="IPR050083">
    <property type="entry name" value="HtpX_protease"/>
</dbReference>
<protein>
    <submittedName>
        <fullName evidence="13">M48 family metalloprotease</fullName>
    </submittedName>
</protein>
<dbReference type="PANTHER" id="PTHR43221">
    <property type="entry name" value="PROTEASE HTPX"/>
    <property type="match status" value="1"/>
</dbReference>
<dbReference type="RefSeq" id="WP_009553971.1">
    <property type="nucleotide sequence ID" value="NZ_CANCVW010000029.1"/>
</dbReference>
<feature type="transmembrane region" description="Helical" evidence="11">
    <location>
        <begin position="159"/>
        <end position="180"/>
    </location>
</feature>
<evidence type="ECO:0000256" key="10">
    <source>
        <dbReference type="RuleBase" id="RU003983"/>
    </source>
</evidence>
<keyword evidence="8 10" id="KW-0482">Metalloprotease</keyword>
<feature type="transmembrane region" description="Helical" evidence="11">
    <location>
        <begin position="186"/>
        <end position="212"/>
    </location>
</feature>
<evidence type="ECO:0000256" key="7">
    <source>
        <dbReference type="ARBA" id="ARBA00022989"/>
    </source>
</evidence>
<dbReference type="InterPro" id="IPR001915">
    <property type="entry name" value="Peptidase_M48"/>
</dbReference>
<evidence type="ECO:0000256" key="2">
    <source>
        <dbReference type="ARBA" id="ARBA00022670"/>
    </source>
</evidence>
<keyword evidence="4" id="KW-0479">Metal-binding</keyword>
<evidence type="ECO:0000256" key="9">
    <source>
        <dbReference type="ARBA" id="ARBA00023136"/>
    </source>
</evidence>
<evidence type="ECO:0000313" key="13">
    <source>
        <dbReference type="EMBL" id="QLL77242.1"/>
    </source>
</evidence>
<feature type="domain" description="Peptidase M48" evidence="12">
    <location>
        <begin position="76"/>
        <end position="296"/>
    </location>
</feature>
<keyword evidence="1" id="KW-1003">Cell membrane</keyword>
<dbReference type="GO" id="GO:0004222">
    <property type="term" value="F:metalloendopeptidase activity"/>
    <property type="evidence" value="ECO:0007669"/>
    <property type="project" value="InterPro"/>
</dbReference>
<dbReference type="EMBL" id="CP047418">
    <property type="protein sequence ID" value="QLL77242.1"/>
    <property type="molecule type" value="Genomic_DNA"/>
</dbReference>
<dbReference type="Proteomes" id="UP000510886">
    <property type="component" value="Chromosome"/>
</dbReference>
<organism evidence="13 14">
    <name type="scientific">Ligilactobacillus saerimneri</name>
    <dbReference type="NCBI Taxonomy" id="228229"/>
    <lineage>
        <taxon>Bacteria</taxon>
        <taxon>Bacillati</taxon>
        <taxon>Bacillota</taxon>
        <taxon>Bacilli</taxon>
        <taxon>Lactobacillales</taxon>
        <taxon>Lactobacillaceae</taxon>
        <taxon>Ligilactobacillus</taxon>
    </lineage>
</organism>
<comment type="cofactor">
    <cofactor evidence="10">
        <name>Zn(2+)</name>
        <dbReference type="ChEBI" id="CHEBI:29105"/>
    </cofactor>
    <text evidence="10">Binds 1 zinc ion per subunit.</text>
</comment>
<evidence type="ECO:0000256" key="1">
    <source>
        <dbReference type="ARBA" id="ARBA00022475"/>
    </source>
</evidence>
<evidence type="ECO:0000256" key="5">
    <source>
        <dbReference type="ARBA" id="ARBA00022801"/>
    </source>
</evidence>
<gene>
    <name evidence="13" type="ORF">GTO87_00495</name>
</gene>
<name>A0A7H9EJ48_9LACO</name>
<dbReference type="KEGG" id="lsw:GTO87_00495"/>
<dbReference type="GO" id="GO:0046872">
    <property type="term" value="F:metal ion binding"/>
    <property type="evidence" value="ECO:0007669"/>
    <property type="project" value="UniProtKB-KW"/>
</dbReference>
<keyword evidence="6 10" id="KW-0862">Zinc</keyword>
<evidence type="ECO:0000256" key="3">
    <source>
        <dbReference type="ARBA" id="ARBA00022692"/>
    </source>
</evidence>
<evidence type="ECO:0000313" key="14">
    <source>
        <dbReference type="Proteomes" id="UP000510886"/>
    </source>
</evidence>
<reference evidence="13 14" key="1">
    <citation type="submission" date="2020-01" db="EMBL/GenBank/DDBJ databases">
        <title>Complete and circular genome sequences of six lactobacillus isolates from horses.</title>
        <authorList>
            <person name="Hassan H.M."/>
        </authorList>
    </citation>
    <scope>NUCLEOTIDE SEQUENCE [LARGE SCALE GENOMIC DNA]</scope>
    <source>
        <strain evidence="13 14">1A</strain>
    </source>
</reference>
<keyword evidence="2 10" id="KW-0645">Protease</keyword>
<feature type="transmembrane region" description="Helical" evidence="11">
    <location>
        <begin position="40"/>
        <end position="57"/>
    </location>
</feature>
<accession>A0A7H9EJ48</accession>
<evidence type="ECO:0000256" key="4">
    <source>
        <dbReference type="ARBA" id="ARBA00022723"/>
    </source>
</evidence>
<dbReference type="PANTHER" id="PTHR43221:SF2">
    <property type="entry name" value="PROTEASE HTPX HOMOLOG"/>
    <property type="match status" value="1"/>
</dbReference>
<proteinExistence type="inferred from homology"/>
<dbReference type="Pfam" id="PF01435">
    <property type="entry name" value="Peptidase_M48"/>
    <property type="match status" value="1"/>
</dbReference>
<evidence type="ECO:0000256" key="6">
    <source>
        <dbReference type="ARBA" id="ARBA00022833"/>
    </source>
</evidence>
<keyword evidence="7 11" id="KW-1133">Transmembrane helix</keyword>
<keyword evidence="9 11" id="KW-0472">Membrane</keyword>
<dbReference type="GO" id="GO:0006508">
    <property type="term" value="P:proteolysis"/>
    <property type="evidence" value="ECO:0007669"/>
    <property type="project" value="UniProtKB-KW"/>
</dbReference>
<dbReference type="CDD" id="cd07340">
    <property type="entry name" value="M48B_Htpx_like"/>
    <property type="match status" value="1"/>
</dbReference>
<dbReference type="AlphaFoldDB" id="A0A7H9EJ48"/>
<keyword evidence="3 11" id="KW-0812">Transmembrane</keyword>
<sequence>MKLLFVQIARNRRNTWIALAVYICILIAVTLVIGMSSPQLGKWIAIGSIIYFVWGFIRMGWLSYRGLAGYELTTENAPEIIELVEGLCLAAGIPQPKVLFDPDPLPNAYALGWDPKHASITLTKGLLEIMDKRELEGVIAHELAHIRNYDTRLTITTNLILNLIVGISLGGLLIGAGMVVNKSRGLIALVFRVLGLGLVILFGLITLVAIPLGKIFYFMISRQREYLADAGSAELTRNPDGLISALSKLKDPALAMPPSHNMVLNAAYINGPKMNSLLELFSDHPTLDKRILKLQEAFGVNNGKQ</sequence>
<evidence type="ECO:0000259" key="12">
    <source>
        <dbReference type="Pfam" id="PF01435"/>
    </source>
</evidence>
<comment type="similarity">
    <text evidence="10">Belongs to the peptidase M48 family.</text>
</comment>
<evidence type="ECO:0000256" key="8">
    <source>
        <dbReference type="ARBA" id="ARBA00023049"/>
    </source>
</evidence>
<feature type="transmembrane region" description="Helical" evidence="11">
    <location>
        <begin position="16"/>
        <end position="34"/>
    </location>
</feature>
<dbReference type="Gene3D" id="3.30.2010.10">
    <property type="entry name" value="Metalloproteases ('zincins'), catalytic domain"/>
    <property type="match status" value="1"/>
</dbReference>
<keyword evidence="5 10" id="KW-0378">Hydrolase</keyword>
<evidence type="ECO:0000256" key="11">
    <source>
        <dbReference type="SAM" id="Phobius"/>
    </source>
</evidence>